<name>A0A494VT39_9SPHI</name>
<dbReference type="AlphaFoldDB" id="A0A494VT39"/>
<dbReference type="SMART" id="SM00255">
    <property type="entry name" value="TIR"/>
    <property type="match status" value="1"/>
</dbReference>
<evidence type="ECO:0000313" key="3">
    <source>
        <dbReference type="Proteomes" id="UP000270046"/>
    </source>
</evidence>
<dbReference type="InterPro" id="IPR000157">
    <property type="entry name" value="TIR_dom"/>
</dbReference>
<sequence length="378" mass="44479">MAKVFISYSSKDDQFVKRLSTDLLKHQVPVWLDAYELSIGDSLPDIIFQGIDDCPFILVVFSAIYKKSPWTSREFEAVLEKEQRDKKKYLIPVRIDEHPLPSEIEERIRVNLSANYDSEMRKLVRFFKSEHINISSIPISERQIVFNFKSPVEVDVLLLKNLLFDLHKNPESEIGRKQLFFTNLGMIDEVFGIARQRMDKWTGDIALSLQFERHSLKIESLIDDMHRGILIILNQYKNYNHIELLSTSIFWFLKAIMGSIYAYILIYTDPEETLRFGLRREDLAFSPFGYDETFKKFYSVNEHASLIVFNDTNHFVFWADKALSEVREISKYGKLPFAEMVFGDLVYKYFIPQNVFVSLFNDKVPLMNLFQKYMISNN</sequence>
<dbReference type="RefSeq" id="WP_119406395.1">
    <property type="nucleotide sequence ID" value="NZ_CP032869.1"/>
</dbReference>
<proteinExistence type="predicted"/>
<reference evidence="2 3" key="1">
    <citation type="submission" date="2018-10" db="EMBL/GenBank/DDBJ databases">
        <title>Genome sequencing of Mucilaginibacter sp. HYN0043.</title>
        <authorList>
            <person name="Kim M."/>
            <person name="Yi H."/>
        </authorList>
    </citation>
    <scope>NUCLEOTIDE SEQUENCE [LARGE SCALE GENOMIC DNA]</scope>
    <source>
        <strain evidence="2 3">HYN0043</strain>
    </source>
</reference>
<accession>A0A494VT39</accession>
<gene>
    <name evidence="2" type="ORF">HYN43_023755</name>
</gene>
<dbReference type="KEGG" id="muh:HYN43_023755"/>
<evidence type="ECO:0000313" key="2">
    <source>
        <dbReference type="EMBL" id="AYL98114.1"/>
    </source>
</evidence>
<dbReference type="GO" id="GO:0007165">
    <property type="term" value="P:signal transduction"/>
    <property type="evidence" value="ECO:0007669"/>
    <property type="project" value="InterPro"/>
</dbReference>
<evidence type="ECO:0000259" key="1">
    <source>
        <dbReference type="PROSITE" id="PS50104"/>
    </source>
</evidence>
<organism evidence="2 3">
    <name type="scientific">Mucilaginibacter celer</name>
    <dbReference type="NCBI Taxonomy" id="2305508"/>
    <lineage>
        <taxon>Bacteria</taxon>
        <taxon>Pseudomonadati</taxon>
        <taxon>Bacteroidota</taxon>
        <taxon>Sphingobacteriia</taxon>
        <taxon>Sphingobacteriales</taxon>
        <taxon>Sphingobacteriaceae</taxon>
        <taxon>Mucilaginibacter</taxon>
    </lineage>
</organism>
<protein>
    <submittedName>
        <fullName evidence="2">TIR domain-containing protein</fullName>
    </submittedName>
</protein>
<dbReference type="Proteomes" id="UP000270046">
    <property type="component" value="Chromosome"/>
</dbReference>
<dbReference type="PROSITE" id="PS50104">
    <property type="entry name" value="TIR"/>
    <property type="match status" value="1"/>
</dbReference>
<dbReference type="InterPro" id="IPR035897">
    <property type="entry name" value="Toll_tir_struct_dom_sf"/>
</dbReference>
<feature type="domain" description="TIR" evidence="1">
    <location>
        <begin position="1"/>
        <end position="132"/>
    </location>
</feature>
<dbReference type="Gene3D" id="3.40.50.10140">
    <property type="entry name" value="Toll/interleukin-1 receptor homology (TIR) domain"/>
    <property type="match status" value="1"/>
</dbReference>
<dbReference type="SUPFAM" id="SSF52200">
    <property type="entry name" value="Toll/Interleukin receptor TIR domain"/>
    <property type="match status" value="1"/>
</dbReference>
<dbReference type="Pfam" id="PF13676">
    <property type="entry name" value="TIR_2"/>
    <property type="match status" value="1"/>
</dbReference>
<dbReference type="OrthoDB" id="7285215at2"/>
<keyword evidence="3" id="KW-1185">Reference proteome</keyword>
<dbReference type="EMBL" id="CP032869">
    <property type="protein sequence ID" value="AYL98114.1"/>
    <property type="molecule type" value="Genomic_DNA"/>
</dbReference>